<keyword evidence="3 8" id="KW-0812">Transmembrane</keyword>
<dbReference type="AlphaFoldDB" id="A0A7I4YIX9"/>
<organism evidence="12 13">
    <name type="scientific">Haemonchus contortus</name>
    <name type="common">Barber pole worm</name>
    <dbReference type="NCBI Taxonomy" id="6289"/>
    <lineage>
        <taxon>Eukaryota</taxon>
        <taxon>Metazoa</taxon>
        <taxon>Ecdysozoa</taxon>
        <taxon>Nematoda</taxon>
        <taxon>Chromadorea</taxon>
        <taxon>Rhabditida</taxon>
        <taxon>Rhabditina</taxon>
        <taxon>Rhabditomorpha</taxon>
        <taxon>Strongyloidea</taxon>
        <taxon>Trichostrongylidae</taxon>
        <taxon>Haemonchus</taxon>
    </lineage>
</organism>
<dbReference type="GO" id="GO:0016020">
    <property type="term" value="C:membrane"/>
    <property type="evidence" value="ECO:0007669"/>
    <property type="project" value="UniProtKB-SubCell"/>
</dbReference>
<keyword evidence="4 10" id="KW-0732">Signal</keyword>
<sequence>MRTDLLPLLPFALLISLCTALIREDEIYLTIQIPSNKVECFYVPITKPEYKAMEFSYTVSRGSRDISLTVRDPRDVEVVADERKQYHFHRIMIGSSENSLGDYSICMDNSYSYESKAVSLSLHLLDEKGDYVRSPSELKGGDPLQITVDVFETSTTRLMNNIDAADRLLVQIRVINNIDRSIAEQNFDRVNWYGTLNTFVILLSAVLQVLLVRSLLTEDSRVGRILRHGRK</sequence>
<dbReference type="InterPro" id="IPR015720">
    <property type="entry name" value="Emp24-like"/>
</dbReference>
<dbReference type="InterPro" id="IPR036598">
    <property type="entry name" value="GOLD_dom_sf"/>
</dbReference>
<dbReference type="SUPFAM" id="SSF101576">
    <property type="entry name" value="Supernatant protein factor (SPF), C-terminal domain"/>
    <property type="match status" value="1"/>
</dbReference>
<dbReference type="SMART" id="SM01190">
    <property type="entry name" value="EMP24_GP25L"/>
    <property type="match status" value="1"/>
</dbReference>
<evidence type="ECO:0000256" key="4">
    <source>
        <dbReference type="ARBA" id="ARBA00022729"/>
    </source>
</evidence>
<evidence type="ECO:0000256" key="7">
    <source>
        <dbReference type="ARBA" id="ARBA00037847"/>
    </source>
</evidence>
<keyword evidence="6 9" id="KW-0472">Membrane</keyword>
<evidence type="ECO:0000256" key="5">
    <source>
        <dbReference type="ARBA" id="ARBA00022989"/>
    </source>
</evidence>
<evidence type="ECO:0000256" key="3">
    <source>
        <dbReference type="ARBA" id="ARBA00022692"/>
    </source>
</evidence>
<comment type="similarity">
    <text evidence="2 8">Belongs to the EMP24/GP25L family.</text>
</comment>
<dbReference type="OMA" id="IMIGSSE"/>
<evidence type="ECO:0000256" key="1">
    <source>
        <dbReference type="ARBA" id="ARBA00004479"/>
    </source>
</evidence>
<keyword evidence="5 9" id="KW-1133">Transmembrane helix</keyword>
<feature type="domain" description="GOLD" evidence="11">
    <location>
        <begin position="38"/>
        <end position="124"/>
    </location>
</feature>
<evidence type="ECO:0000256" key="6">
    <source>
        <dbReference type="ARBA" id="ARBA00023136"/>
    </source>
</evidence>
<evidence type="ECO:0000313" key="13">
    <source>
        <dbReference type="WBParaSite" id="HCON_00102505-00001"/>
    </source>
</evidence>
<keyword evidence="12" id="KW-1185">Reference proteome</keyword>
<dbReference type="InterPro" id="IPR009038">
    <property type="entry name" value="GOLD_dom"/>
</dbReference>
<evidence type="ECO:0000259" key="11">
    <source>
        <dbReference type="PROSITE" id="PS50866"/>
    </source>
</evidence>
<feature type="chain" id="PRO_5029610861" evidence="10">
    <location>
        <begin position="21"/>
        <end position="231"/>
    </location>
</feature>
<dbReference type="WBParaSite" id="HCON_00102505-00001">
    <property type="protein sequence ID" value="HCON_00102505-00001"/>
    <property type="gene ID" value="HCON_00102505"/>
</dbReference>
<dbReference type="OrthoDB" id="5976732at2759"/>
<evidence type="ECO:0000313" key="12">
    <source>
        <dbReference type="Proteomes" id="UP000025227"/>
    </source>
</evidence>
<proteinExistence type="inferred from homology"/>
<dbReference type="Pfam" id="PF01105">
    <property type="entry name" value="EMP24_GP25L"/>
    <property type="match status" value="1"/>
</dbReference>
<evidence type="ECO:0000256" key="8">
    <source>
        <dbReference type="RuleBase" id="RU003827"/>
    </source>
</evidence>
<evidence type="ECO:0000256" key="2">
    <source>
        <dbReference type="ARBA" id="ARBA00007104"/>
    </source>
</evidence>
<dbReference type="PANTHER" id="PTHR22811">
    <property type="entry name" value="TRANSMEMBRANE EMP24 DOMAIN-CONTAINING PROTEIN"/>
    <property type="match status" value="1"/>
</dbReference>
<dbReference type="PROSITE" id="PS50866">
    <property type="entry name" value="GOLD"/>
    <property type="match status" value="1"/>
</dbReference>
<comment type="subcellular location">
    <subcellularLocation>
        <location evidence="7">Endomembrane system</location>
        <topology evidence="7">Single-pass membrane protein</topology>
    </subcellularLocation>
    <subcellularLocation>
        <location evidence="1 8">Membrane</location>
        <topology evidence="1 8">Single-pass type I membrane protein</topology>
    </subcellularLocation>
</comment>
<dbReference type="GO" id="GO:0012505">
    <property type="term" value="C:endomembrane system"/>
    <property type="evidence" value="ECO:0007669"/>
    <property type="project" value="UniProtKB-SubCell"/>
</dbReference>
<accession>A0A7I4YIX9</accession>
<reference evidence="13" key="1">
    <citation type="submission" date="2020-12" db="UniProtKB">
        <authorList>
            <consortium name="WormBaseParasite"/>
        </authorList>
    </citation>
    <scope>IDENTIFICATION</scope>
    <source>
        <strain evidence="13">MHco3</strain>
    </source>
</reference>
<evidence type="ECO:0000256" key="9">
    <source>
        <dbReference type="SAM" id="Phobius"/>
    </source>
</evidence>
<evidence type="ECO:0000256" key="10">
    <source>
        <dbReference type="SAM" id="SignalP"/>
    </source>
</evidence>
<feature type="signal peptide" evidence="10">
    <location>
        <begin position="1"/>
        <end position="20"/>
    </location>
</feature>
<name>A0A7I4YIX9_HAECO</name>
<feature type="transmembrane region" description="Helical" evidence="9">
    <location>
        <begin position="192"/>
        <end position="216"/>
    </location>
</feature>
<dbReference type="Proteomes" id="UP000025227">
    <property type="component" value="Unplaced"/>
</dbReference>
<protein>
    <submittedName>
        <fullName evidence="13">GOLD domain-containing protein</fullName>
    </submittedName>
</protein>